<dbReference type="EMBL" id="PVEM01000012">
    <property type="protein sequence ID" value="PTD04159.1"/>
    <property type="molecule type" value="Genomic_DNA"/>
</dbReference>
<keyword evidence="2" id="KW-1185">Reference proteome</keyword>
<sequence length="72" mass="8058">MGNPLSNNTTIPSQTLPKLTFETLSKVQDGSGMMVNAMKERNHEKVALGISTVRKEMKTCGAEWQKMFDEIK</sequence>
<evidence type="ECO:0000313" key="2">
    <source>
        <dbReference type="Proteomes" id="UP000241587"/>
    </source>
</evidence>
<organism evidence="1 2">
    <name type="scientific">Fusarium culmorum</name>
    <dbReference type="NCBI Taxonomy" id="5516"/>
    <lineage>
        <taxon>Eukaryota</taxon>
        <taxon>Fungi</taxon>
        <taxon>Dikarya</taxon>
        <taxon>Ascomycota</taxon>
        <taxon>Pezizomycotina</taxon>
        <taxon>Sordariomycetes</taxon>
        <taxon>Hypocreomycetidae</taxon>
        <taxon>Hypocreales</taxon>
        <taxon>Nectriaceae</taxon>
        <taxon>Fusarium</taxon>
    </lineage>
</organism>
<evidence type="ECO:0000313" key="1">
    <source>
        <dbReference type="EMBL" id="PTD04159.1"/>
    </source>
</evidence>
<comment type="caution">
    <text evidence="1">The sequence shown here is derived from an EMBL/GenBank/DDBJ whole genome shotgun (WGS) entry which is preliminary data.</text>
</comment>
<dbReference type="AlphaFoldDB" id="A0A2T4GKT6"/>
<dbReference type="OrthoDB" id="5063670at2759"/>
<name>A0A2T4GKT6_FUSCU</name>
<protein>
    <submittedName>
        <fullName evidence="1">Uncharacterized protein</fullName>
    </submittedName>
</protein>
<dbReference type="Proteomes" id="UP000241587">
    <property type="component" value="Unassembled WGS sequence"/>
</dbReference>
<proteinExistence type="predicted"/>
<reference evidence="1 2" key="1">
    <citation type="submission" date="2018-02" db="EMBL/GenBank/DDBJ databases">
        <title>Fusarium culmorum secondary metabolites in fungal-bacterial-plant interactions.</title>
        <authorList>
            <person name="Schmidt R."/>
        </authorList>
    </citation>
    <scope>NUCLEOTIDE SEQUENCE [LARGE SCALE GENOMIC DNA]</scope>
    <source>
        <strain evidence="1 2">PV</strain>
    </source>
</reference>
<gene>
    <name evidence="1" type="ORF">FCULG_00001922</name>
</gene>
<accession>A0A2T4GKT6</accession>